<sequence>MTSSATPVHKLIDEGNRREGHTSGIEYNGWTITSKKASICNAQDLDRLQKEIGIPLPEMIFGSNEVSIRNETGFELKYRADDALQLVDKTSESNKHIKVAYAKEWGKKSSQNHENIKDVIKPYDWTYTTSYQGTSDNQFVNTDKDIDIERLKRLDPILYYDENILFEDELADNGTATLTTRLRVMPTCFFLLLRFFLRVDDVLFRINDTRIYHEFGTDYIIREYTSKEDHYNSVRAQLPNKVSEDISLLTDPNWVSTVLPTNTQKIEKQMAIVK</sequence>
<reference evidence="2" key="1">
    <citation type="submission" date="2020-12" db="EMBL/GenBank/DDBJ databases">
        <title>Metabolic potential, ecology and presence of endohyphal bacteria is reflected in genomic diversity of Mucoromycotina.</title>
        <authorList>
            <person name="Muszewska A."/>
            <person name="Okrasinska A."/>
            <person name="Steczkiewicz K."/>
            <person name="Drgas O."/>
            <person name="Orlowska M."/>
            <person name="Perlinska-Lenart U."/>
            <person name="Aleksandrzak-Piekarczyk T."/>
            <person name="Szatraj K."/>
            <person name="Zielenkiewicz U."/>
            <person name="Pilsyk S."/>
            <person name="Malc E."/>
            <person name="Mieczkowski P."/>
            <person name="Kruszewska J.S."/>
            <person name="Biernat P."/>
            <person name="Pawlowska J."/>
        </authorList>
    </citation>
    <scope>NUCLEOTIDE SEQUENCE</scope>
    <source>
        <strain evidence="2">WA0000051536</strain>
    </source>
</reference>
<dbReference type="PANTHER" id="PTHR21021">
    <property type="entry name" value="GAF/PUTATIVE CYTOSKELETAL PROTEIN"/>
    <property type="match status" value="1"/>
</dbReference>
<dbReference type="OrthoDB" id="10253878at2759"/>
<dbReference type="PANTHER" id="PTHR21021:SF16">
    <property type="entry name" value="TIP41-LIKE PROTEIN"/>
    <property type="match status" value="1"/>
</dbReference>
<dbReference type="Pfam" id="PF04176">
    <property type="entry name" value="TIP41"/>
    <property type="match status" value="1"/>
</dbReference>
<dbReference type="InterPro" id="IPR051330">
    <property type="entry name" value="Phosphatase_reg/MetRdx"/>
</dbReference>
<evidence type="ECO:0000313" key="2">
    <source>
        <dbReference type="EMBL" id="KAG2186951.1"/>
    </source>
</evidence>
<dbReference type="Proteomes" id="UP000612746">
    <property type="component" value="Unassembled WGS sequence"/>
</dbReference>
<protein>
    <recommendedName>
        <fullName evidence="4">TIP41-like protein</fullName>
    </recommendedName>
</protein>
<dbReference type="GO" id="GO:0005829">
    <property type="term" value="C:cytosol"/>
    <property type="evidence" value="ECO:0007669"/>
    <property type="project" value="TreeGrafter"/>
</dbReference>
<keyword evidence="3" id="KW-1185">Reference proteome</keyword>
<evidence type="ECO:0008006" key="4">
    <source>
        <dbReference type="Google" id="ProtNLM"/>
    </source>
</evidence>
<proteinExistence type="inferred from homology"/>
<comment type="similarity">
    <text evidence="1">Belongs to the TIP41 family.</text>
</comment>
<evidence type="ECO:0000313" key="3">
    <source>
        <dbReference type="Proteomes" id="UP000612746"/>
    </source>
</evidence>
<dbReference type="AlphaFoldDB" id="A0A8H7UIB8"/>
<comment type="caution">
    <text evidence="2">The sequence shown here is derived from an EMBL/GenBank/DDBJ whole genome shotgun (WGS) entry which is preliminary data.</text>
</comment>
<gene>
    <name evidence="2" type="ORF">INT44_003179</name>
</gene>
<evidence type="ECO:0000256" key="1">
    <source>
        <dbReference type="ARBA" id="ARBA00006658"/>
    </source>
</evidence>
<dbReference type="GO" id="GO:0031929">
    <property type="term" value="P:TOR signaling"/>
    <property type="evidence" value="ECO:0007669"/>
    <property type="project" value="TreeGrafter"/>
</dbReference>
<dbReference type="InterPro" id="IPR007303">
    <property type="entry name" value="TIP41-like"/>
</dbReference>
<dbReference type="EMBL" id="JAEPRA010000004">
    <property type="protein sequence ID" value="KAG2186951.1"/>
    <property type="molecule type" value="Genomic_DNA"/>
</dbReference>
<organism evidence="2 3">
    <name type="scientific">Umbelopsis vinacea</name>
    <dbReference type="NCBI Taxonomy" id="44442"/>
    <lineage>
        <taxon>Eukaryota</taxon>
        <taxon>Fungi</taxon>
        <taxon>Fungi incertae sedis</taxon>
        <taxon>Mucoromycota</taxon>
        <taxon>Mucoromycotina</taxon>
        <taxon>Umbelopsidomycetes</taxon>
        <taxon>Umbelopsidales</taxon>
        <taxon>Umbelopsidaceae</taxon>
        <taxon>Umbelopsis</taxon>
    </lineage>
</organism>
<name>A0A8H7UIB8_9FUNG</name>
<accession>A0A8H7UIB8</accession>